<evidence type="ECO:0000313" key="2">
    <source>
        <dbReference type="EMBL" id="AST93534.1"/>
    </source>
</evidence>
<reference evidence="2 3" key="1">
    <citation type="submission" date="2016-12" db="EMBL/GenBank/DDBJ databases">
        <title>The whole genome sequencing and assembly of Bacillus cohnii DSM 6307T strain.</title>
        <authorList>
            <person name="Lee Y.-J."/>
            <person name="Yi H."/>
            <person name="Bahn Y.-S."/>
            <person name="Kim J.F."/>
            <person name="Lee D.-W."/>
        </authorList>
    </citation>
    <scope>NUCLEOTIDE SEQUENCE [LARGE SCALE GENOMIC DNA]</scope>
    <source>
        <strain evidence="2 3">DSM 6307</strain>
    </source>
</reference>
<feature type="compositionally biased region" description="Basic and acidic residues" evidence="1">
    <location>
        <begin position="53"/>
        <end position="62"/>
    </location>
</feature>
<proteinExistence type="predicted"/>
<dbReference type="Pfam" id="PF10055">
    <property type="entry name" value="DUF2292"/>
    <property type="match status" value="1"/>
</dbReference>
<dbReference type="AlphaFoldDB" id="A0A223KVY4"/>
<evidence type="ECO:0000256" key="1">
    <source>
        <dbReference type="SAM" id="MobiDB-lite"/>
    </source>
</evidence>
<dbReference type="EMBL" id="CP018866">
    <property type="protein sequence ID" value="AST93534.1"/>
    <property type="molecule type" value="Genomic_DNA"/>
</dbReference>
<protein>
    <submittedName>
        <fullName evidence="2">DUF2292 domain-containing protein</fullName>
    </submittedName>
</protein>
<dbReference type="InterPro" id="IPR018743">
    <property type="entry name" value="DUF2292"/>
</dbReference>
<gene>
    <name evidence="2" type="ORF">BC6307_20815</name>
</gene>
<evidence type="ECO:0000313" key="3">
    <source>
        <dbReference type="Proteomes" id="UP000215224"/>
    </source>
</evidence>
<feature type="region of interest" description="Disordered" evidence="1">
    <location>
        <begin position="42"/>
        <end position="62"/>
    </location>
</feature>
<sequence>MAKLEESKVKHILSTLESLEFGTIEVTVHNGQITQIDTTEKKRFSLQQTTPSKSERTYKNSK</sequence>
<dbReference type="RefSeq" id="WP_066420894.1">
    <property type="nucleotide sequence ID" value="NZ_CP018866.1"/>
</dbReference>
<organism evidence="2 3">
    <name type="scientific">Sutcliffiella cohnii</name>
    <dbReference type="NCBI Taxonomy" id="33932"/>
    <lineage>
        <taxon>Bacteria</taxon>
        <taxon>Bacillati</taxon>
        <taxon>Bacillota</taxon>
        <taxon>Bacilli</taxon>
        <taxon>Bacillales</taxon>
        <taxon>Bacillaceae</taxon>
        <taxon>Sutcliffiella</taxon>
    </lineage>
</organism>
<dbReference type="KEGG" id="bcoh:BC6307_20815"/>
<keyword evidence="3" id="KW-1185">Reference proteome</keyword>
<dbReference type="Proteomes" id="UP000215224">
    <property type="component" value="Chromosome"/>
</dbReference>
<name>A0A223KVY4_9BACI</name>
<accession>A0A223KVY4</accession>